<dbReference type="PANTHER" id="PTHR24252:SF7">
    <property type="entry name" value="HYALIN"/>
    <property type="match status" value="1"/>
</dbReference>
<dbReference type="SUPFAM" id="SSF50494">
    <property type="entry name" value="Trypsin-like serine proteases"/>
    <property type="match status" value="1"/>
</dbReference>
<dbReference type="PROSITE" id="PS00134">
    <property type="entry name" value="TRYPSIN_HIS"/>
    <property type="match status" value="1"/>
</dbReference>
<keyword evidence="3" id="KW-1015">Disulfide bond</keyword>
<dbReference type="CDD" id="cd00190">
    <property type="entry name" value="Tryp_SPc"/>
    <property type="match status" value="1"/>
</dbReference>
<keyword evidence="5" id="KW-0732">Signal</keyword>
<dbReference type="InterPro" id="IPR001506">
    <property type="entry name" value="Peptidase_M12A"/>
</dbReference>
<dbReference type="InterPro" id="IPR033116">
    <property type="entry name" value="TRYPSIN_SER"/>
</dbReference>
<dbReference type="Pfam" id="PF01400">
    <property type="entry name" value="Astacin"/>
    <property type="match status" value="1"/>
</dbReference>
<dbReference type="Proteomes" id="UP001642483">
    <property type="component" value="Unassembled WGS sequence"/>
</dbReference>
<gene>
    <name evidence="7" type="ORF">CVLEPA_LOCUS16281</name>
</gene>
<dbReference type="EMBL" id="CAWYQH010000099">
    <property type="protein sequence ID" value="CAK8685134.1"/>
    <property type="molecule type" value="Genomic_DNA"/>
</dbReference>
<accession>A0ABP0FZW6</accession>
<dbReference type="Gene3D" id="2.40.10.10">
    <property type="entry name" value="Trypsin-like serine proteases"/>
    <property type="match status" value="1"/>
</dbReference>
<keyword evidence="2 4" id="KW-0720">Serine protease</keyword>
<keyword evidence="8" id="KW-1185">Reference proteome</keyword>
<dbReference type="PROSITE" id="PS50240">
    <property type="entry name" value="TRYPSIN_DOM"/>
    <property type="match status" value="1"/>
</dbReference>
<keyword evidence="4" id="KW-0378">Hydrolase</keyword>
<dbReference type="InterPro" id="IPR009003">
    <property type="entry name" value="Peptidase_S1_PA"/>
</dbReference>
<dbReference type="InterPro" id="IPR024079">
    <property type="entry name" value="MetalloPept_cat_dom_sf"/>
</dbReference>
<dbReference type="InterPro" id="IPR018114">
    <property type="entry name" value="TRYPSIN_HIS"/>
</dbReference>
<name>A0ABP0FZW6_CLALP</name>
<dbReference type="InterPro" id="IPR001314">
    <property type="entry name" value="Peptidase_S1A"/>
</dbReference>
<dbReference type="Gene3D" id="3.40.390.10">
    <property type="entry name" value="Collagenase (Catalytic Domain)"/>
    <property type="match status" value="1"/>
</dbReference>
<reference evidence="7 8" key="1">
    <citation type="submission" date="2024-02" db="EMBL/GenBank/DDBJ databases">
        <authorList>
            <person name="Daric V."/>
            <person name="Darras S."/>
        </authorList>
    </citation>
    <scope>NUCLEOTIDE SEQUENCE [LARGE SCALE GENOMIC DNA]</scope>
</reference>
<sequence length="483" mass="53595">MLMIRISLTLCMLQNLVASEITPVKMKPASSLGGELYTILENLIESPDSAKIRLWNLHPDVDNKFLVPYVISTGLATYVKATQYLKDTLREYSSKSCIRFINRVPQVHEDYIEFMAGRRCLSRLGRKGGRQMVFIGGRCRSSTAAIQKILLRTLGVNKINSIKEPINSLSHTANKNDDDQSLLVTLKEKLLEDKGGLPAVYIEVIKKLYGCHTITTTVSPTTTTLKHPCGRPKISPHLFFHHKIVGGVQARPGSFPWQAAVLWRQLDLPLCGGSLLNKRWILTAAHCFVYSLSPDLYSGYLGKHHKNEKDQQELKVFFTSLISHQNYTFSTKQHDIGLLKIDREISFTDYILPICLPKDTGSLPVTGTKLVVTGWGDTLDTGDSSVLRQVTVPLLGMQVCKNAYSLVKTGMICAGEQKGGKDACKGDSGGPLTYKNAVGRFTLIGIVSWGESCGEAKKPGVYTNVAHYLKWIYDNIDLDSSKN</sequence>
<dbReference type="PRINTS" id="PR00722">
    <property type="entry name" value="CHYMOTRYPSIN"/>
</dbReference>
<evidence type="ECO:0000256" key="1">
    <source>
        <dbReference type="ARBA" id="ARBA00022670"/>
    </source>
</evidence>
<feature type="chain" id="PRO_5046924871" description="Peptidase S1 domain-containing protein" evidence="5">
    <location>
        <begin position="19"/>
        <end position="483"/>
    </location>
</feature>
<organism evidence="7 8">
    <name type="scientific">Clavelina lepadiformis</name>
    <name type="common">Light-bulb sea squirt</name>
    <name type="synonym">Ascidia lepadiformis</name>
    <dbReference type="NCBI Taxonomy" id="159417"/>
    <lineage>
        <taxon>Eukaryota</taxon>
        <taxon>Metazoa</taxon>
        <taxon>Chordata</taxon>
        <taxon>Tunicata</taxon>
        <taxon>Ascidiacea</taxon>
        <taxon>Aplousobranchia</taxon>
        <taxon>Clavelinidae</taxon>
        <taxon>Clavelina</taxon>
    </lineage>
</organism>
<protein>
    <recommendedName>
        <fullName evidence="6">Peptidase S1 domain-containing protein</fullName>
    </recommendedName>
</protein>
<evidence type="ECO:0000313" key="7">
    <source>
        <dbReference type="EMBL" id="CAK8685134.1"/>
    </source>
</evidence>
<dbReference type="SMART" id="SM00020">
    <property type="entry name" value="Tryp_SPc"/>
    <property type="match status" value="1"/>
</dbReference>
<feature type="signal peptide" evidence="5">
    <location>
        <begin position="1"/>
        <end position="18"/>
    </location>
</feature>
<dbReference type="PANTHER" id="PTHR24252">
    <property type="entry name" value="ACROSIN-RELATED"/>
    <property type="match status" value="1"/>
</dbReference>
<evidence type="ECO:0000256" key="4">
    <source>
        <dbReference type="RuleBase" id="RU363034"/>
    </source>
</evidence>
<proteinExistence type="predicted"/>
<evidence type="ECO:0000256" key="5">
    <source>
        <dbReference type="SAM" id="SignalP"/>
    </source>
</evidence>
<keyword evidence="1 4" id="KW-0645">Protease</keyword>
<dbReference type="PROSITE" id="PS00135">
    <property type="entry name" value="TRYPSIN_SER"/>
    <property type="match status" value="1"/>
</dbReference>
<evidence type="ECO:0000259" key="6">
    <source>
        <dbReference type="PROSITE" id="PS50240"/>
    </source>
</evidence>
<evidence type="ECO:0000256" key="2">
    <source>
        <dbReference type="ARBA" id="ARBA00022825"/>
    </source>
</evidence>
<dbReference type="InterPro" id="IPR001254">
    <property type="entry name" value="Trypsin_dom"/>
</dbReference>
<dbReference type="InterPro" id="IPR043504">
    <property type="entry name" value="Peptidase_S1_PA_chymotrypsin"/>
</dbReference>
<comment type="caution">
    <text evidence="7">The sequence shown here is derived from an EMBL/GenBank/DDBJ whole genome shotgun (WGS) entry which is preliminary data.</text>
</comment>
<evidence type="ECO:0000313" key="8">
    <source>
        <dbReference type="Proteomes" id="UP001642483"/>
    </source>
</evidence>
<feature type="domain" description="Peptidase S1" evidence="6">
    <location>
        <begin position="244"/>
        <end position="477"/>
    </location>
</feature>
<dbReference type="Pfam" id="PF00089">
    <property type="entry name" value="Trypsin"/>
    <property type="match status" value="1"/>
</dbReference>
<evidence type="ECO:0000256" key="3">
    <source>
        <dbReference type="ARBA" id="ARBA00023157"/>
    </source>
</evidence>